<dbReference type="GO" id="GO:0005765">
    <property type="term" value="C:lysosomal membrane"/>
    <property type="evidence" value="ECO:0007669"/>
    <property type="project" value="TreeGrafter"/>
</dbReference>
<evidence type="ECO:0000259" key="6">
    <source>
        <dbReference type="Pfam" id="PF22954"/>
    </source>
</evidence>
<feature type="transmembrane region" description="Helical" evidence="5">
    <location>
        <begin position="68"/>
        <end position="85"/>
    </location>
</feature>
<evidence type="ECO:0000256" key="1">
    <source>
        <dbReference type="ARBA" id="ARBA00004127"/>
    </source>
</evidence>
<evidence type="ECO:0000256" key="2">
    <source>
        <dbReference type="ARBA" id="ARBA00022692"/>
    </source>
</evidence>
<evidence type="ECO:0000256" key="4">
    <source>
        <dbReference type="ARBA" id="ARBA00023136"/>
    </source>
</evidence>
<dbReference type="GO" id="GO:0012505">
    <property type="term" value="C:endomembrane system"/>
    <property type="evidence" value="ECO:0007669"/>
    <property type="project" value="UniProtKB-SubCell"/>
</dbReference>
<sequence length="233" mass="25871">MFPQTSPTAKIMIQEAQVSPNDSQFYCCFGRCHALKGAKIIAIIFAVNYVLSALFSLASLAHGYPTNTGVSLVGIIVVGCLWYGLTKEREGFLVPFLIYMIICLVVIGTTLAVLLVFVPFMIIRGSAINEQELSQVSHEKGEYEPVVNFISENQSMLVPVLMVTLLVVALSFSLSMLIFCTVKKAYSYIKQKRWTVPNAANHMFVAVPMMEQGQAMKGGDMYPPAYEDIYRKN</sequence>
<reference evidence="8" key="1">
    <citation type="submission" date="2022-11" db="UniProtKB">
        <authorList>
            <consortium name="WormBaseParasite"/>
        </authorList>
    </citation>
    <scope>IDENTIFICATION</scope>
</reference>
<feature type="transmembrane region" description="Helical" evidence="5">
    <location>
        <begin position="40"/>
        <end position="62"/>
    </location>
</feature>
<evidence type="ECO:0000313" key="8">
    <source>
        <dbReference type="WBParaSite" id="PSAMB.scaffold3332size18729.g21074.t1"/>
    </source>
</evidence>
<dbReference type="InterPro" id="IPR051115">
    <property type="entry name" value="LAPTM_transporter"/>
</dbReference>
<feature type="transmembrane region" description="Helical" evidence="5">
    <location>
        <begin position="97"/>
        <end position="123"/>
    </location>
</feature>
<name>A0A914W8N7_9BILA</name>
<keyword evidence="4 5" id="KW-0472">Membrane</keyword>
<dbReference type="PANTHER" id="PTHR12479:SF10">
    <property type="entry name" value="LYSOSOMAL-ASSOCIATED TRANSMEMBRANE PROTEIN"/>
    <property type="match status" value="1"/>
</dbReference>
<dbReference type="WBParaSite" id="PSAMB.scaffold3332size18729.g21074.t1">
    <property type="protein sequence ID" value="PSAMB.scaffold3332size18729.g21074.t1"/>
    <property type="gene ID" value="PSAMB.scaffold3332size18729.g21074"/>
</dbReference>
<evidence type="ECO:0000313" key="7">
    <source>
        <dbReference type="Proteomes" id="UP000887566"/>
    </source>
</evidence>
<organism evidence="7 8">
    <name type="scientific">Plectus sambesii</name>
    <dbReference type="NCBI Taxonomy" id="2011161"/>
    <lineage>
        <taxon>Eukaryota</taxon>
        <taxon>Metazoa</taxon>
        <taxon>Ecdysozoa</taxon>
        <taxon>Nematoda</taxon>
        <taxon>Chromadorea</taxon>
        <taxon>Plectida</taxon>
        <taxon>Plectina</taxon>
        <taxon>Plectoidea</taxon>
        <taxon>Plectidae</taxon>
        <taxon>Plectus</taxon>
    </lineage>
</organism>
<evidence type="ECO:0000256" key="3">
    <source>
        <dbReference type="ARBA" id="ARBA00022989"/>
    </source>
</evidence>
<evidence type="ECO:0000256" key="5">
    <source>
        <dbReference type="SAM" id="Phobius"/>
    </source>
</evidence>
<keyword evidence="7" id="KW-1185">Reference proteome</keyword>
<dbReference type="AlphaFoldDB" id="A0A914W8N7"/>
<accession>A0A914W8N7</accession>
<protein>
    <submittedName>
        <fullName evidence="8">Transmembrane protein</fullName>
    </submittedName>
</protein>
<keyword evidence="2 5" id="KW-0812">Transmembrane</keyword>
<dbReference type="PANTHER" id="PTHR12479">
    <property type="entry name" value="LYSOSOMAL-ASSOCIATED TRANSMEMBRANE PROTEIN"/>
    <property type="match status" value="1"/>
</dbReference>
<dbReference type="Proteomes" id="UP000887566">
    <property type="component" value="Unplaced"/>
</dbReference>
<dbReference type="Pfam" id="PF22954">
    <property type="entry name" value="DUF7027"/>
    <property type="match status" value="1"/>
</dbReference>
<dbReference type="InterPro" id="IPR054291">
    <property type="entry name" value="DUF7027"/>
</dbReference>
<keyword evidence="3 5" id="KW-1133">Transmembrane helix</keyword>
<feature type="transmembrane region" description="Helical" evidence="5">
    <location>
        <begin position="156"/>
        <end position="182"/>
    </location>
</feature>
<proteinExistence type="predicted"/>
<comment type="subcellular location">
    <subcellularLocation>
        <location evidence="1">Endomembrane system</location>
        <topology evidence="1">Multi-pass membrane protein</topology>
    </subcellularLocation>
</comment>
<feature type="domain" description="DUF7027" evidence="6">
    <location>
        <begin position="37"/>
        <end position="115"/>
    </location>
</feature>